<name>A0A844G2H8_9BACT</name>
<dbReference type="PANTHER" id="PTHR43861:SF1">
    <property type="entry name" value="TRANS-ACONITATE 2-METHYLTRANSFERASE"/>
    <property type="match status" value="1"/>
</dbReference>
<sequence>MERNTVQTEPCKTNLFAEYGKSLMVHVDMSPGQRILDLGCGTGALTAELAKNGANVLGIDNSAEKIVKARFSHPELMFAEIDALELPYNEEFDTVFSNSVFHWIPNVDRLLAEIRRALKPGGKLVCEFGAASNIATMRQAFAAACARRGREYRERFYCPTPDEFFDRLKAAGFEPERVLEFDRQTPLPGGAEGLRRWVRCFLADELSVFGAAVQEQILSEVETACRPLLWNGEEFVVDYRRLRAVAFRG</sequence>
<protein>
    <submittedName>
        <fullName evidence="2">Methyltransferase domain-containing protein</fullName>
    </submittedName>
</protein>
<dbReference type="GO" id="GO:0032259">
    <property type="term" value="P:methylation"/>
    <property type="evidence" value="ECO:0007669"/>
    <property type="project" value="UniProtKB-KW"/>
</dbReference>
<dbReference type="PANTHER" id="PTHR43861">
    <property type="entry name" value="TRANS-ACONITATE 2-METHYLTRANSFERASE-RELATED"/>
    <property type="match status" value="1"/>
</dbReference>
<evidence type="ECO:0000259" key="1">
    <source>
        <dbReference type="Pfam" id="PF08241"/>
    </source>
</evidence>
<dbReference type="Pfam" id="PF08241">
    <property type="entry name" value="Methyltransf_11"/>
    <property type="match status" value="1"/>
</dbReference>
<dbReference type="InterPro" id="IPR013216">
    <property type="entry name" value="Methyltransf_11"/>
</dbReference>
<proteinExistence type="predicted"/>
<keyword evidence="3" id="KW-1185">Reference proteome</keyword>
<organism evidence="2 3">
    <name type="scientific">Victivallis lenta</name>
    <dbReference type="NCBI Taxonomy" id="2606640"/>
    <lineage>
        <taxon>Bacteria</taxon>
        <taxon>Pseudomonadati</taxon>
        <taxon>Lentisphaerota</taxon>
        <taxon>Lentisphaeria</taxon>
        <taxon>Victivallales</taxon>
        <taxon>Victivallaceae</taxon>
        <taxon>Victivallis</taxon>
    </lineage>
</organism>
<evidence type="ECO:0000313" key="3">
    <source>
        <dbReference type="Proteomes" id="UP000435649"/>
    </source>
</evidence>
<feature type="domain" description="Methyltransferase type 11" evidence="1">
    <location>
        <begin position="36"/>
        <end position="126"/>
    </location>
</feature>
<dbReference type="SUPFAM" id="SSF53335">
    <property type="entry name" value="S-adenosyl-L-methionine-dependent methyltransferases"/>
    <property type="match status" value="1"/>
</dbReference>
<dbReference type="RefSeq" id="WP_106053564.1">
    <property type="nucleotide sequence ID" value="NZ_CALXOB010000046.1"/>
</dbReference>
<reference evidence="2 3" key="1">
    <citation type="submission" date="2019-08" db="EMBL/GenBank/DDBJ databases">
        <title>In-depth cultivation of the pig gut microbiome towards novel bacterial diversity and tailored functional studies.</title>
        <authorList>
            <person name="Wylensek D."/>
            <person name="Hitch T.C.A."/>
            <person name="Clavel T."/>
        </authorList>
    </citation>
    <scope>NUCLEOTIDE SEQUENCE [LARGE SCALE GENOMIC DNA]</scope>
    <source>
        <strain evidence="2 3">BBE-744-WT-12</strain>
    </source>
</reference>
<dbReference type="AlphaFoldDB" id="A0A844G2H8"/>
<dbReference type="Proteomes" id="UP000435649">
    <property type="component" value="Unassembled WGS sequence"/>
</dbReference>
<evidence type="ECO:0000313" key="2">
    <source>
        <dbReference type="EMBL" id="MST97112.1"/>
    </source>
</evidence>
<keyword evidence="2" id="KW-0489">Methyltransferase</keyword>
<comment type="caution">
    <text evidence="2">The sequence shown here is derived from an EMBL/GenBank/DDBJ whole genome shotgun (WGS) entry which is preliminary data.</text>
</comment>
<dbReference type="Gene3D" id="3.40.50.150">
    <property type="entry name" value="Vaccinia Virus protein VP39"/>
    <property type="match status" value="1"/>
</dbReference>
<dbReference type="InterPro" id="IPR029063">
    <property type="entry name" value="SAM-dependent_MTases_sf"/>
</dbReference>
<gene>
    <name evidence="2" type="ORF">FYJ85_08655</name>
</gene>
<keyword evidence="2" id="KW-0808">Transferase</keyword>
<dbReference type="GO" id="GO:0008757">
    <property type="term" value="F:S-adenosylmethionine-dependent methyltransferase activity"/>
    <property type="evidence" value="ECO:0007669"/>
    <property type="project" value="InterPro"/>
</dbReference>
<accession>A0A844G2H8</accession>
<dbReference type="CDD" id="cd02440">
    <property type="entry name" value="AdoMet_MTases"/>
    <property type="match status" value="1"/>
</dbReference>
<dbReference type="EMBL" id="VUNS01000007">
    <property type="protein sequence ID" value="MST97112.1"/>
    <property type="molecule type" value="Genomic_DNA"/>
</dbReference>